<evidence type="ECO:0000256" key="5">
    <source>
        <dbReference type="ARBA" id="ARBA00022692"/>
    </source>
</evidence>
<dbReference type="GO" id="GO:0015087">
    <property type="term" value="F:cobalt ion transmembrane transporter activity"/>
    <property type="evidence" value="ECO:0007669"/>
    <property type="project" value="UniProtKB-UniRule"/>
</dbReference>
<dbReference type="RefSeq" id="WP_326840603.1">
    <property type="nucleotide sequence ID" value="NZ_SVNY01000005.1"/>
</dbReference>
<dbReference type="GO" id="GO:0005886">
    <property type="term" value="C:plasma membrane"/>
    <property type="evidence" value="ECO:0007669"/>
    <property type="project" value="UniProtKB-SubCell"/>
</dbReference>
<name>A0A928KSP2_9FIRM</name>
<evidence type="ECO:0000256" key="2">
    <source>
        <dbReference type="ARBA" id="ARBA00009765"/>
    </source>
</evidence>
<comment type="caution">
    <text evidence="9">The sequence shown here is derived from an EMBL/GenBank/DDBJ whole genome shotgun (WGS) entry which is preliminary data.</text>
</comment>
<comment type="function">
    <text evidence="8">Mediates influx of magnesium ions.</text>
</comment>
<keyword evidence="8" id="KW-0406">Ion transport</keyword>
<dbReference type="InterPro" id="IPR004488">
    <property type="entry name" value="Mg/Co-transport_prot_CorA"/>
</dbReference>
<dbReference type="Gene3D" id="3.30.460.20">
    <property type="entry name" value="CorA soluble domain-like"/>
    <property type="match status" value="1"/>
</dbReference>
<dbReference type="SUPFAM" id="SSF144083">
    <property type="entry name" value="Magnesium transport protein CorA, transmembrane region"/>
    <property type="match status" value="1"/>
</dbReference>
<comment type="subcellular location">
    <subcellularLocation>
        <location evidence="1">Cell membrane</location>
        <topology evidence="1">Multi-pass membrane protein</topology>
    </subcellularLocation>
    <subcellularLocation>
        <location evidence="8">Membrane</location>
        <topology evidence="8">Multi-pass membrane protein</topology>
    </subcellularLocation>
</comment>
<dbReference type="GO" id="GO:0050897">
    <property type="term" value="F:cobalt ion binding"/>
    <property type="evidence" value="ECO:0007669"/>
    <property type="project" value="TreeGrafter"/>
</dbReference>
<evidence type="ECO:0000256" key="1">
    <source>
        <dbReference type="ARBA" id="ARBA00004651"/>
    </source>
</evidence>
<evidence type="ECO:0000256" key="8">
    <source>
        <dbReference type="RuleBase" id="RU362010"/>
    </source>
</evidence>
<dbReference type="GO" id="GO:0015095">
    <property type="term" value="F:magnesium ion transmembrane transporter activity"/>
    <property type="evidence" value="ECO:0007669"/>
    <property type="project" value="UniProtKB-UniRule"/>
</dbReference>
<sequence length="339" mass="39181">MEQENSLEKSGEWPSIEIFDYSTDACDRFFWDFSSAPHLDSLADIAEKHARWINVDGPCSEELLNEIGAVFRIHPLVIHNLRNQFQRAKVEEYDGFLSIVTKMIYFTGDVLTVEHTNILLGRNYVLTFGDTQGDVFESIRRRIQADARVRSMGADHLAYLLMDAIVDGYFDVLETIGGQIDDLEDSIMERTTKQHLLQIRAIKKNLLRVNRHIWPLRNVASLMDKESSELIHTETEPYLRDVYNHIVQAIDSTETYRDLLSGLADLHFSNISYRMNEIMKVLTIISTIFIPLTFIAGVYGMNFKYMPELNQPWGYPAVWAVMAAVSIVMLLFFKKKKWL</sequence>
<evidence type="ECO:0000256" key="3">
    <source>
        <dbReference type="ARBA" id="ARBA00022448"/>
    </source>
</evidence>
<dbReference type="FunFam" id="1.20.58.340:FF:000012">
    <property type="entry name" value="Magnesium transport protein CorA"/>
    <property type="match status" value="1"/>
</dbReference>
<accession>A0A928KSP2</accession>
<dbReference type="SUPFAM" id="SSF143865">
    <property type="entry name" value="CorA soluble domain-like"/>
    <property type="match status" value="1"/>
</dbReference>
<evidence type="ECO:0000256" key="6">
    <source>
        <dbReference type="ARBA" id="ARBA00022989"/>
    </source>
</evidence>
<keyword evidence="6 8" id="KW-1133">Transmembrane helix</keyword>
<dbReference type="Pfam" id="PF01544">
    <property type="entry name" value="CorA"/>
    <property type="match status" value="1"/>
</dbReference>
<keyword evidence="4 8" id="KW-1003">Cell membrane</keyword>
<dbReference type="InterPro" id="IPR002523">
    <property type="entry name" value="MgTranspt_CorA/ZnTranspt_ZntB"/>
</dbReference>
<dbReference type="InterPro" id="IPR045861">
    <property type="entry name" value="CorA_cytoplasmic_dom"/>
</dbReference>
<dbReference type="CDD" id="cd12828">
    <property type="entry name" value="TmCorA-like_1"/>
    <property type="match status" value="1"/>
</dbReference>
<dbReference type="PANTHER" id="PTHR46494:SF1">
    <property type="entry name" value="CORA FAMILY METAL ION TRANSPORTER (EUROFUNG)"/>
    <property type="match status" value="1"/>
</dbReference>
<dbReference type="GO" id="GO:0000287">
    <property type="term" value="F:magnesium ion binding"/>
    <property type="evidence" value="ECO:0007669"/>
    <property type="project" value="TreeGrafter"/>
</dbReference>
<dbReference type="Gene3D" id="1.20.58.340">
    <property type="entry name" value="Magnesium transport protein CorA, transmembrane region"/>
    <property type="match status" value="2"/>
</dbReference>
<evidence type="ECO:0000313" key="10">
    <source>
        <dbReference type="Proteomes" id="UP000754750"/>
    </source>
</evidence>
<dbReference type="PANTHER" id="PTHR46494">
    <property type="entry name" value="CORA FAMILY METAL ION TRANSPORTER (EUROFUNG)"/>
    <property type="match status" value="1"/>
</dbReference>
<dbReference type="Proteomes" id="UP000754750">
    <property type="component" value="Unassembled WGS sequence"/>
</dbReference>
<reference evidence="9" key="1">
    <citation type="submission" date="2019-04" db="EMBL/GenBank/DDBJ databases">
        <title>Evolution of Biomass-Degrading Anaerobic Consortia Revealed by Metagenomics.</title>
        <authorList>
            <person name="Peng X."/>
        </authorList>
    </citation>
    <scope>NUCLEOTIDE SEQUENCE</scope>
    <source>
        <strain evidence="9">SIG551</strain>
    </source>
</reference>
<evidence type="ECO:0000256" key="7">
    <source>
        <dbReference type="ARBA" id="ARBA00023136"/>
    </source>
</evidence>
<keyword evidence="7 8" id="KW-0472">Membrane</keyword>
<evidence type="ECO:0000313" key="9">
    <source>
        <dbReference type="EMBL" id="MBE6833948.1"/>
    </source>
</evidence>
<keyword evidence="3 8" id="KW-0813">Transport</keyword>
<dbReference type="EMBL" id="SVNY01000005">
    <property type="protein sequence ID" value="MBE6833948.1"/>
    <property type="molecule type" value="Genomic_DNA"/>
</dbReference>
<proteinExistence type="inferred from homology"/>
<dbReference type="InterPro" id="IPR045863">
    <property type="entry name" value="CorA_TM1_TM2"/>
</dbReference>
<gene>
    <name evidence="8 9" type="primary">corA</name>
    <name evidence="9" type="ORF">E7512_10295</name>
</gene>
<feature type="transmembrane region" description="Helical" evidence="8">
    <location>
        <begin position="313"/>
        <end position="333"/>
    </location>
</feature>
<organism evidence="9 10">
    <name type="scientific">Faecalispora sporosphaeroides</name>
    <dbReference type="NCBI Taxonomy" id="1549"/>
    <lineage>
        <taxon>Bacteria</taxon>
        <taxon>Bacillati</taxon>
        <taxon>Bacillota</taxon>
        <taxon>Clostridia</taxon>
        <taxon>Eubacteriales</taxon>
        <taxon>Oscillospiraceae</taxon>
        <taxon>Faecalispora</taxon>
    </lineage>
</organism>
<keyword evidence="8" id="KW-0460">Magnesium</keyword>
<protein>
    <recommendedName>
        <fullName evidence="8">Magnesium transport protein CorA</fullName>
    </recommendedName>
</protein>
<comment type="similarity">
    <text evidence="2 8">Belongs to the CorA metal ion transporter (MIT) (TC 1.A.35) family.</text>
</comment>
<evidence type="ECO:0000256" key="4">
    <source>
        <dbReference type="ARBA" id="ARBA00022475"/>
    </source>
</evidence>
<keyword evidence="5 8" id="KW-0812">Transmembrane</keyword>
<feature type="transmembrane region" description="Helical" evidence="8">
    <location>
        <begin position="281"/>
        <end position="301"/>
    </location>
</feature>
<dbReference type="NCBIfam" id="TIGR00383">
    <property type="entry name" value="corA"/>
    <property type="match status" value="1"/>
</dbReference>
<dbReference type="AlphaFoldDB" id="A0A928KSP2"/>